<dbReference type="SUPFAM" id="SSF52833">
    <property type="entry name" value="Thioredoxin-like"/>
    <property type="match status" value="1"/>
</dbReference>
<dbReference type="AlphaFoldDB" id="A0A437R385"/>
<dbReference type="CDD" id="cd03188">
    <property type="entry name" value="GST_C_Beta"/>
    <property type="match status" value="1"/>
</dbReference>
<dbReference type="PROSITE" id="PS50404">
    <property type="entry name" value="GST_NTER"/>
    <property type="match status" value="1"/>
</dbReference>
<dbReference type="SFLD" id="SFLDS00019">
    <property type="entry name" value="Glutathione_Transferase_(cytos"/>
    <property type="match status" value="1"/>
</dbReference>
<dbReference type="RefSeq" id="WP_127697578.1">
    <property type="nucleotide sequence ID" value="NZ_SACS01000002.1"/>
</dbReference>
<dbReference type="InterPro" id="IPR004046">
    <property type="entry name" value="GST_C"/>
</dbReference>
<feature type="domain" description="GST C-terminal" evidence="2">
    <location>
        <begin position="87"/>
        <end position="205"/>
    </location>
</feature>
<dbReference type="Pfam" id="PF13409">
    <property type="entry name" value="GST_N_2"/>
    <property type="match status" value="1"/>
</dbReference>
<dbReference type="SUPFAM" id="SSF47616">
    <property type="entry name" value="GST C-terminal domain-like"/>
    <property type="match status" value="1"/>
</dbReference>
<accession>A0A437R385</accession>
<evidence type="ECO:0000313" key="4">
    <source>
        <dbReference type="Proteomes" id="UP000283077"/>
    </source>
</evidence>
<dbReference type="SFLD" id="SFLDG01150">
    <property type="entry name" value="Main.1:_Beta-like"/>
    <property type="match status" value="1"/>
</dbReference>
<dbReference type="CDD" id="cd03057">
    <property type="entry name" value="GST_N_Beta"/>
    <property type="match status" value="1"/>
</dbReference>
<comment type="caution">
    <text evidence="3">The sequence shown here is derived from an EMBL/GenBank/DDBJ whole genome shotgun (WGS) entry which is preliminary data.</text>
</comment>
<dbReference type="Proteomes" id="UP000283077">
    <property type="component" value="Unassembled WGS sequence"/>
</dbReference>
<evidence type="ECO:0000259" key="2">
    <source>
        <dbReference type="PROSITE" id="PS50405"/>
    </source>
</evidence>
<dbReference type="OrthoDB" id="9782992at2"/>
<name>A0A437R385_9GAMM</name>
<sequence length="205" mass="22308">MKLYYAPAACSLASHIALLEAGLKFTALKVDLRRKTLADGSDYRLVNAQGYVPALQLKNGEVLTEGPAILQYIADQAPASNLAPANGSFARYKLQSWLNFIATELHKNFTPLFDPTAAEATKSAAQQKLVQRLTQLDQQLAALQYLVGDYFTIADAYLFTVAGWAKLVKFDLTPYPNLLSYVARCNQRPAVQAALAAEGLLPKGA</sequence>
<keyword evidence="4" id="KW-1185">Reference proteome</keyword>
<dbReference type="GO" id="GO:0016740">
    <property type="term" value="F:transferase activity"/>
    <property type="evidence" value="ECO:0007669"/>
    <property type="project" value="UniProtKB-KW"/>
</dbReference>
<organism evidence="3 4">
    <name type="scientific">Rheinheimera riviphila</name>
    <dbReference type="NCBI Taxonomy" id="1834037"/>
    <lineage>
        <taxon>Bacteria</taxon>
        <taxon>Pseudomonadati</taxon>
        <taxon>Pseudomonadota</taxon>
        <taxon>Gammaproteobacteria</taxon>
        <taxon>Chromatiales</taxon>
        <taxon>Chromatiaceae</taxon>
        <taxon>Rheinheimera</taxon>
    </lineage>
</organism>
<dbReference type="PANTHER" id="PTHR44051:SF8">
    <property type="entry name" value="GLUTATHIONE S-TRANSFERASE GSTA"/>
    <property type="match status" value="1"/>
</dbReference>
<dbReference type="InterPro" id="IPR036249">
    <property type="entry name" value="Thioredoxin-like_sf"/>
</dbReference>
<proteinExistence type="predicted"/>
<feature type="domain" description="GST N-terminal" evidence="1">
    <location>
        <begin position="1"/>
        <end position="81"/>
    </location>
</feature>
<dbReference type="SFLD" id="SFLDG00358">
    <property type="entry name" value="Main_(cytGST)"/>
    <property type="match status" value="1"/>
</dbReference>
<keyword evidence="3" id="KW-0808">Transferase</keyword>
<dbReference type="NCBIfam" id="NF007831">
    <property type="entry name" value="PRK10542.1"/>
    <property type="match status" value="1"/>
</dbReference>
<dbReference type="Gene3D" id="3.40.30.10">
    <property type="entry name" value="Glutaredoxin"/>
    <property type="match status" value="1"/>
</dbReference>
<protein>
    <submittedName>
        <fullName evidence="3">Glutathione transferase GstA</fullName>
    </submittedName>
</protein>
<evidence type="ECO:0000313" key="3">
    <source>
        <dbReference type="EMBL" id="RVU41195.1"/>
    </source>
</evidence>
<dbReference type="PROSITE" id="PS50405">
    <property type="entry name" value="GST_CTER"/>
    <property type="match status" value="1"/>
</dbReference>
<dbReference type="PANTHER" id="PTHR44051">
    <property type="entry name" value="GLUTATHIONE S-TRANSFERASE-RELATED"/>
    <property type="match status" value="1"/>
</dbReference>
<dbReference type="InterPro" id="IPR004045">
    <property type="entry name" value="Glutathione_S-Trfase_N"/>
</dbReference>
<reference evidence="3 4" key="1">
    <citation type="submission" date="2019-01" db="EMBL/GenBank/DDBJ databases">
        <authorList>
            <person name="Chen W.-M."/>
        </authorList>
    </citation>
    <scope>NUCLEOTIDE SEQUENCE [LARGE SCALE GENOMIC DNA]</scope>
    <source>
        <strain evidence="3 4">KYPC3</strain>
    </source>
</reference>
<dbReference type="InterPro" id="IPR010987">
    <property type="entry name" value="Glutathione-S-Trfase_C-like"/>
</dbReference>
<dbReference type="InterPro" id="IPR036282">
    <property type="entry name" value="Glutathione-S-Trfase_C_sf"/>
</dbReference>
<dbReference type="EMBL" id="SACS01000002">
    <property type="protein sequence ID" value="RVU41195.1"/>
    <property type="molecule type" value="Genomic_DNA"/>
</dbReference>
<dbReference type="InterPro" id="IPR040079">
    <property type="entry name" value="Glutathione_S-Trfase"/>
</dbReference>
<gene>
    <name evidence="3" type="primary">gstA</name>
    <name evidence="3" type="ORF">EOE67_03050</name>
</gene>
<dbReference type="Gene3D" id="1.20.1050.10">
    <property type="match status" value="1"/>
</dbReference>
<evidence type="ECO:0000259" key="1">
    <source>
        <dbReference type="PROSITE" id="PS50404"/>
    </source>
</evidence>
<dbReference type="Pfam" id="PF00043">
    <property type="entry name" value="GST_C"/>
    <property type="match status" value="1"/>
</dbReference>